<evidence type="ECO:0000313" key="1">
    <source>
        <dbReference type="EMBL" id="QSS60025.1"/>
    </source>
</evidence>
<dbReference type="AlphaFoldDB" id="A0A8A1M342"/>
<proteinExistence type="predicted"/>
<name>A0A8A1M342_AJECA</name>
<dbReference type="VEuPathDB" id="FungiDB:I7I51_04821"/>
<protein>
    <submittedName>
        <fullName evidence="1">Uncharacterized protein</fullName>
    </submittedName>
</protein>
<dbReference type="EMBL" id="CP069110">
    <property type="protein sequence ID" value="QSS60025.1"/>
    <property type="molecule type" value="Genomic_DNA"/>
</dbReference>
<dbReference type="Proteomes" id="UP000663671">
    <property type="component" value="Chromosome 4"/>
</dbReference>
<accession>A0A8A1M342</accession>
<evidence type="ECO:0000313" key="2">
    <source>
        <dbReference type="Proteomes" id="UP000663671"/>
    </source>
</evidence>
<reference evidence="1" key="1">
    <citation type="submission" date="2021-01" db="EMBL/GenBank/DDBJ databases">
        <title>Chromosome-level genome assembly of a human fungal pathogen reveals clustering of transcriptionally co-regulated genes.</title>
        <authorList>
            <person name="Voorhies M."/>
            <person name="Cohen S."/>
            <person name="Shea T.P."/>
            <person name="Petrus S."/>
            <person name="Munoz J.F."/>
            <person name="Poplawski S."/>
            <person name="Goldman W.E."/>
            <person name="Michael T."/>
            <person name="Cuomo C.A."/>
            <person name="Sil A."/>
            <person name="Beyhan S."/>
        </authorList>
    </citation>
    <scope>NUCLEOTIDE SEQUENCE</scope>
    <source>
        <strain evidence="1">WU24</strain>
    </source>
</reference>
<organism evidence="1 2">
    <name type="scientific">Ajellomyces capsulatus</name>
    <name type="common">Darling's disease fungus</name>
    <name type="synonym">Histoplasma capsulatum</name>
    <dbReference type="NCBI Taxonomy" id="5037"/>
    <lineage>
        <taxon>Eukaryota</taxon>
        <taxon>Fungi</taxon>
        <taxon>Dikarya</taxon>
        <taxon>Ascomycota</taxon>
        <taxon>Pezizomycotina</taxon>
        <taxon>Eurotiomycetes</taxon>
        <taxon>Eurotiomycetidae</taxon>
        <taxon>Onygenales</taxon>
        <taxon>Ajellomycetaceae</taxon>
        <taxon>Histoplasma</taxon>
    </lineage>
</organism>
<sequence length="112" mass="12005">MCMHMPHAHGGASPTLLKYRGVEAISIDCRSDGVNLEAVNGSCNDGYMRPYSVVRRNKISVRGKSHLHKGSTGGGMSNATVRTGVRGRGGCWGNGLARLGRRKYLARLAASY</sequence>
<gene>
    <name evidence="1" type="ORF">I7I51_04821</name>
</gene>